<reference evidence="13 14" key="1">
    <citation type="journal article" date="2005" name="Nature">
        <title>The genome of the social amoeba Dictyostelium discoideum.</title>
        <authorList>
            <consortium name="The Dictyostelium discoideum Sequencing Consortium"/>
            <person name="Eichinger L."/>
            <person name="Pachebat J.A."/>
            <person name="Glockner G."/>
            <person name="Rajandream M.A."/>
            <person name="Sucgang R."/>
            <person name="Berriman M."/>
            <person name="Song J."/>
            <person name="Olsen R."/>
            <person name="Szafranski K."/>
            <person name="Xu Q."/>
            <person name="Tunggal B."/>
            <person name="Kummerfeld S."/>
            <person name="Madera M."/>
            <person name="Konfortov B.A."/>
            <person name="Rivero F."/>
            <person name="Bankier A.T."/>
            <person name="Lehmann R."/>
            <person name="Hamlin N."/>
            <person name="Davies R."/>
            <person name="Gaudet P."/>
            <person name="Fey P."/>
            <person name="Pilcher K."/>
            <person name="Chen G."/>
            <person name="Saunders D."/>
            <person name="Sodergren E."/>
            <person name="Davis P."/>
            <person name="Kerhornou A."/>
            <person name="Nie X."/>
            <person name="Hall N."/>
            <person name="Anjard C."/>
            <person name="Hemphill L."/>
            <person name="Bason N."/>
            <person name="Farbrother P."/>
            <person name="Desany B."/>
            <person name="Just E."/>
            <person name="Morio T."/>
            <person name="Rost R."/>
            <person name="Churcher C."/>
            <person name="Cooper J."/>
            <person name="Haydock S."/>
            <person name="van Driessche N."/>
            <person name="Cronin A."/>
            <person name="Goodhead I."/>
            <person name="Muzny D."/>
            <person name="Mourier T."/>
            <person name="Pain A."/>
            <person name="Lu M."/>
            <person name="Harper D."/>
            <person name="Lindsay R."/>
            <person name="Hauser H."/>
            <person name="James K."/>
            <person name="Quiles M."/>
            <person name="Madan Babu M."/>
            <person name="Saito T."/>
            <person name="Buchrieser C."/>
            <person name="Wardroper A."/>
            <person name="Felder M."/>
            <person name="Thangavelu M."/>
            <person name="Johnson D."/>
            <person name="Knights A."/>
            <person name="Loulseged H."/>
            <person name="Mungall K."/>
            <person name="Oliver K."/>
            <person name="Price C."/>
            <person name="Quail M.A."/>
            <person name="Urushihara H."/>
            <person name="Hernandez J."/>
            <person name="Rabbinowitsch E."/>
            <person name="Steffen D."/>
            <person name="Sanders M."/>
            <person name="Ma J."/>
            <person name="Kohara Y."/>
            <person name="Sharp S."/>
            <person name="Simmonds M."/>
            <person name="Spiegler S."/>
            <person name="Tivey A."/>
            <person name="Sugano S."/>
            <person name="White B."/>
            <person name="Walker D."/>
            <person name="Woodward J."/>
            <person name="Winckler T."/>
            <person name="Tanaka Y."/>
            <person name="Shaulsky G."/>
            <person name="Schleicher M."/>
            <person name="Weinstock G."/>
            <person name="Rosenthal A."/>
            <person name="Cox E.C."/>
            <person name="Chisholm R.L."/>
            <person name="Gibbs R."/>
            <person name="Loomis W.F."/>
            <person name="Platzer M."/>
            <person name="Kay R.R."/>
            <person name="Williams J."/>
            <person name="Dear P.H."/>
            <person name="Noegel A.A."/>
            <person name="Barrell B."/>
            <person name="Kuspa A."/>
        </authorList>
    </citation>
    <scope>NUCLEOTIDE SEQUENCE [LARGE SCALE GENOMIC DNA]</scope>
    <source>
        <strain evidence="13 14">AX4</strain>
    </source>
</reference>
<dbReference type="Gene3D" id="3.40.720.10">
    <property type="entry name" value="Alkaline Phosphatase, subunit A"/>
    <property type="match status" value="1"/>
</dbReference>
<evidence type="ECO:0000256" key="3">
    <source>
        <dbReference type="ARBA" id="ARBA00008695"/>
    </source>
</evidence>
<evidence type="ECO:0000256" key="5">
    <source>
        <dbReference type="ARBA" id="ARBA00022679"/>
    </source>
</evidence>
<dbReference type="HOGENOM" id="CLU_004298_1_1_1"/>
<feature type="transmembrane region" description="Helical" evidence="12">
    <location>
        <begin position="802"/>
        <end position="820"/>
    </location>
</feature>
<feature type="transmembrane region" description="Helical" evidence="12">
    <location>
        <begin position="580"/>
        <end position="599"/>
    </location>
</feature>
<comment type="caution">
    <text evidence="13">The sequence shown here is derived from an EMBL/GenBank/DDBJ whole genome shotgun (WGS) entry which is preliminary data.</text>
</comment>
<comment type="pathway">
    <text evidence="2">Glycolipid biosynthesis; glycosylphosphatidylinositol-anchor biosynthesis.</text>
</comment>
<dbReference type="UniPathway" id="UPA00196"/>
<keyword evidence="5" id="KW-0808">Transferase</keyword>
<feature type="transmembrane region" description="Helical" evidence="12">
    <location>
        <begin position="983"/>
        <end position="1006"/>
    </location>
</feature>
<feature type="transmembrane region" description="Helical" evidence="12">
    <location>
        <begin position="20"/>
        <end position="41"/>
    </location>
</feature>
<dbReference type="AlphaFoldDB" id="Q54Y33"/>
<evidence type="ECO:0000256" key="8">
    <source>
        <dbReference type="ARBA" id="ARBA00022989"/>
    </source>
</evidence>
<dbReference type="EMBL" id="AAFI02000023">
    <property type="protein sequence ID" value="EAL68516.2"/>
    <property type="molecule type" value="Genomic_DNA"/>
</dbReference>
<feature type="transmembrane region" description="Helical" evidence="12">
    <location>
        <begin position="657"/>
        <end position="678"/>
    </location>
</feature>
<dbReference type="OMA" id="DHGMDEN"/>
<dbReference type="RefSeq" id="XP_642369.2">
    <property type="nucleotide sequence ID" value="XM_637277.2"/>
</dbReference>
<dbReference type="KEGG" id="ddi:DDB_G0278687"/>
<dbReference type="PANTHER" id="PTHR23071:SF1">
    <property type="entry name" value="GPI ETHANOLAMINE PHOSPHATE TRANSFERASE 3"/>
    <property type="match status" value="1"/>
</dbReference>
<dbReference type="VEuPathDB" id="AmoebaDB:DDB_G0278687"/>
<sequence length="1120" mass="127694">MDKINNNNKKINRANISSFILFFICILSIGILLFFNGFLLMRFELPLKSQCNQSPLPNYDAINNNNLNNNNNNGCWMNKTYNKAVIVVIDALRYDFVARQPISNGSSGGGGDSTSIYFHNRLTSIQNLIDNKPENSLFYKFVADSPTVTMQRIKGITTGSLPTFIDVGSNFGGDAIVEDSLVNQLSFFDNHNNNNSSNNNHNNNNNKNDNNDNDEKVGKFRNKVIFIGDDTWVGLFPNHFYAEYPYPSFNVKDIDTVDNGVLEHLLPTITKLNDEWDVAIAHLLGVDHVGHTYGPYHPEMIRKLNQMDEFLLSIINNIKNDTLFILMGDHGMTTDGNHGGASLLETEAALFMYSPGIKINSSNSIPKEILKSRLSSVPFDHYDSNNDNINNNNNNNNNDNNQIVRDISQIDLVSTLSLALGVPIPFGNLGSIIPELFFSSGGENIENQWNNLFNALRINTFQIKRYIEEYSKISKEFPISKLQHFDQLLKTTEDLFNKYQNSATNTINPIDIYKGYIQYHQEVIELCRNIWATFDLFSMDCGILLILLSIISIIFFIVKLISIGGGAAGAGETIKFPIKSIGISIGFGLIISTITNITLSKMNLSDKYSSQTITLTIPSIISIICFIYKLKSIPIISTTTTTSSSSNLTFISQLKSFYLYIIKSISIFKIITTILPIATFILHGVSFYSNSFIEAQQGVVYFFLVSNILLLLINSFKNKLKWSLNDTLLSIGTFISLFLSSPLIWNFKFSSLFIPNLNETNGDNIFSNLFETFWVLPLIFILWRNIIFKQTSTISSISTTPLIHQILLSISLISISLYWYIIQPLISSNKYQFNWIEKSILPWIVYLSSIIGLYYTIVNNNNNNNNNNSSTTKINNPVEKLLKRLVYICCYFYLVILLLLGVENSKSTLLMLSQAIFIAYILIPTNINNNNNYYFKFIVLSIIFGFLSINDFFTSGHEYSFNKIQFESAFIGFENHFYLRDGLLVLLNTFSSPIFFTLSLPIVIIYTRFYRLLKMKQLVILSNTKELLEIDENEIQSFFSLKDLLISFLCQLVFYGYQTLHICISVYGLRRHLMVWRVFAPKYIFESIQLLIVSFFILFLSILISYFINLNQKKNLIKIK</sequence>
<dbReference type="PaxDb" id="44689-DDB0235208"/>
<feature type="transmembrane region" description="Helical" evidence="12">
    <location>
        <begin position="765"/>
        <end position="782"/>
    </location>
</feature>
<keyword evidence="8 12" id="KW-1133">Transmembrane helix</keyword>
<dbReference type="eggNOG" id="KOG2126">
    <property type="taxonomic scope" value="Eukaryota"/>
</dbReference>
<feature type="transmembrane region" description="Helical" evidence="12">
    <location>
        <begin position="934"/>
        <end position="953"/>
    </location>
</feature>
<feature type="transmembrane region" description="Helical" evidence="12">
    <location>
        <begin position="840"/>
        <end position="858"/>
    </location>
</feature>
<proteinExistence type="inferred from homology"/>
<dbReference type="FunCoup" id="Q54Y33">
    <property type="interactions" value="481"/>
</dbReference>
<accession>Q54Y33</accession>
<dbReference type="InterPro" id="IPR037675">
    <property type="entry name" value="PIG-O_N"/>
</dbReference>
<name>Q54Y33_DICDI</name>
<dbReference type="dictyBase" id="DDB_G0278687">
    <property type="gene designation" value="pigO"/>
</dbReference>
<evidence type="ECO:0000256" key="4">
    <source>
        <dbReference type="ARBA" id="ARBA00022502"/>
    </source>
</evidence>
<dbReference type="GO" id="GO:0006506">
    <property type="term" value="P:GPI anchor biosynthetic process"/>
    <property type="evidence" value="ECO:0000250"/>
    <property type="project" value="dictyBase"/>
</dbReference>
<evidence type="ECO:0000256" key="7">
    <source>
        <dbReference type="ARBA" id="ARBA00022824"/>
    </source>
</evidence>
<keyword evidence="9 12" id="KW-0472">Membrane</keyword>
<feature type="transmembrane region" description="Helical" evidence="12">
    <location>
        <begin position="728"/>
        <end position="745"/>
    </location>
</feature>
<feature type="compositionally biased region" description="Low complexity" evidence="11">
    <location>
        <begin position="191"/>
        <end position="208"/>
    </location>
</feature>
<feature type="transmembrane region" description="Helical" evidence="12">
    <location>
        <begin position="611"/>
        <end position="628"/>
    </location>
</feature>
<dbReference type="SUPFAM" id="SSF53649">
    <property type="entry name" value="Alkaline phosphatase-like"/>
    <property type="match status" value="1"/>
</dbReference>
<keyword evidence="4" id="KW-0337">GPI-anchor biosynthesis</keyword>
<dbReference type="InterPro" id="IPR039524">
    <property type="entry name" value="PIGO/GPI13"/>
</dbReference>
<evidence type="ECO:0000256" key="10">
    <source>
        <dbReference type="ARBA" id="ARBA00023180"/>
    </source>
</evidence>
<keyword evidence="10" id="KW-0325">Glycoprotein</keyword>
<dbReference type="GeneID" id="8621574"/>
<comment type="subcellular location">
    <subcellularLocation>
        <location evidence="1">Endoplasmic reticulum membrane</location>
        <topology evidence="1">Multi-pass membrane protein</topology>
    </subcellularLocation>
</comment>
<dbReference type="GO" id="GO:0016772">
    <property type="term" value="F:transferase activity, transferring phosphorus-containing groups"/>
    <property type="evidence" value="ECO:0000250"/>
    <property type="project" value="dictyBase"/>
</dbReference>
<keyword evidence="7" id="KW-0256">Endoplasmic reticulum</keyword>
<dbReference type="Pfam" id="PF01663">
    <property type="entry name" value="Phosphodiest"/>
    <property type="match status" value="1"/>
</dbReference>
<feature type="transmembrane region" description="Helical" evidence="12">
    <location>
        <begin position="698"/>
        <end position="716"/>
    </location>
</feature>
<protein>
    <submittedName>
        <fullName evidence="13">Phosphatidylinositol glycan, class O</fullName>
    </submittedName>
</protein>
<dbReference type="Proteomes" id="UP000002195">
    <property type="component" value="Unassembled WGS sequence"/>
</dbReference>
<evidence type="ECO:0000256" key="1">
    <source>
        <dbReference type="ARBA" id="ARBA00004477"/>
    </source>
</evidence>
<dbReference type="GO" id="GO:0005789">
    <property type="term" value="C:endoplasmic reticulum membrane"/>
    <property type="evidence" value="ECO:0000318"/>
    <property type="project" value="GO_Central"/>
</dbReference>
<dbReference type="CDD" id="cd16023">
    <property type="entry name" value="GPI_EPT_3"/>
    <property type="match status" value="1"/>
</dbReference>
<evidence type="ECO:0000313" key="14">
    <source>
        <dbReference type="Proteomes" id="UP000002195"/>
    </source>
</evidence>
<feature type="transmembrane region" description="Helical" evidence="12">
    <location>
        <begin position="543"/>
        <end position="568"/>
    </location>
</feature>
<gene>
    <name evidence="13" type="primary">pigO</name>
    <name evidence="13" type="ORF">DDB_G0278687</name>
</gene>
<feature type="transmembrane region" description="Helical" evidence="12">
    <location>
        <begin position="1088"/>
        <end position="1110"/>
    </location>
</feature>
<dbReference type="GO" id="GO:0051377">
    <property type="term" value="F:mannose-ethanolamine phosphotransferase activity"/>
    <property type="evidence" value="ECO:0000318"/>
    <property type="project" value="GO_Central"/>
</dbReference>
<keyword evidence="6 12" id="KW-0812">Transmembrane</keyword>
<dbReference type="InParanoid" id="Q54Y33"/>
<keyword evidence="14" id="KW-1185">Reference proteome</keyword>
<evidence type="ECO:0000256" key="9">
    <source>
        <dbReference type="ARBA" id="ARBA00023136"/>
    </source>
</evidence>
<evidence type="ECO:0000256" key="6">
    <source>
        <dbReference type="ARBA" id="ARBA00022692"/>
    </source>
</evidence>
<comment type="similarity">
    <text evidence="3">Belongs to the PIGG/PIGN/PIGO family. PIGO subfamily.</text>
</comment>
<feature type="transmembrane region" description="Helical" evidence="12">
    <location>
        <begin position="885"/>
        <end position="902"/>
    </location>
</feature>
<dbReference type="InterPro" id="IPR002591">
    <property type="entry name" value="Phosphodiest/P_Trfase"/>
</dbReference>
<feature type="transmembrane region" description="Helical" evidence="12">
    <location>
        <begin position="908"/>
        <end position="927"/>
    </location>
</feature>
<evidence type="ECO:0000256" key="11">
    <source>
        <dbReference type="SAM" id="MobiDB-lite"/>
    </source>
</evidence>
<organism evidence="13 14">
    <name type="scientific">Dictyostelium discoideum</name>
    <name type="common">Social amoeba</name>
    <dbReference type="NCBI Taxonomy" id="44689"/>
    <lineage>
        <taxon>Eukaryota</taxon>
        <taxon>Amoebozoa</taxon>
        <taxon>Evosea</taxon>
        <taxon>Eumycetozoa</taxon>
        <taxon>Dictyostelia</taxon>
        <taxon>Dictyosteliales</taxon>
        <taxon>Dictyosteliaceae</taxon>
        <taxon>Dictyostelium</taxon>
    </lineage>
</organism>
<feature type="region of interest" description="Disordered" evidence="11">
    <location>
        <begin position="191"/>
        <end position="215"/>
    </location>
</feature>
<dbReference type="STRING" id="44689.Q54Y33"/>
<dbReference type="PANTHER" id="PTHR23071">
    <property type="entry name" value="PHOSPHATIDYLINOSITOL GLYCAN"/>
    <property type="match status" value="1"/>
</dbReference>
<dbReference type="InterPro" id="IPR017850">
    <property type="entry name" value="Alkaline_phosphatase_core_sf"/>
</dbReference>
<feature type="transmembrane region" description="Helical" evidence="12">
    <location>
        <begin position="1044"/>
        <end position="1068"/>
    </location>
</feature>
<evidence type="ECO:0000256" key="12">
    <source>
        <dbReference type="SAM" id="Phobius"/>
    </source>
</evidence>
<evidence type="ECO:0000313" key="13">
    <source>
        <dbReference type="EMBL" id="EAL68516.2"/>
    </source>
</evidence>
<evidence type="ECO:0000256" key="2">
    <source>
        <dbReference type="ARBA" id="ARBA00004687"/>
    </source>
</evidence>